<protein>
    <submittedName>
        <fullName evidence="3">DUF1559 domain-containing protein</fullName>
    </submittedName>
</protein>
<dbReference type="InterPro" id="IPR027558">
    <property type="entry name" value="Pre_pil_HX9DG_C"/>
</dbReference>
<dbReference type="AlphaFoldDB" id="A0AAU7CQS4"/>
<dbReference type="SUPFAM" id="SSF54523">
    <property type="entry name" value="Pili subunits"/>
    <property type="match status" value="1"/>
</dbReference>
<dbReference type="RefSeq" id="WP_406700200.1">
    <property type="nucleotide sequence ID" value="NZ_CP155447.1"/>
</dbReference>
<reference evidence="3" key="1">
    <citation type="submission" date="2024-05" db="EMBL/GenBank/DDBJ databases">
        <title>Planctomycetes of the genus Singulisphaera possess chitinolytic capabilities.</title>
        <authorList>
            <person name="Ivanova A."/>
        </authorList>
    </citation>
    <scope>NUCLEOTIDE SEQUENCE</scope>
    <source>
        <strain evidence="3">Ch08T</strain>
    </source>
</reference>
<dbReference type="InterPro" id="IPR011453">
    <property type="entry name" value="DUF1559"/>
</dbReference>
<dbReference type="NCBIfam" id="TIGR04294">
    <property type="entry name" value="pre_pil_HX9DG"/>
    <property type="match status" value="1"/>
</dbReference>
<accession>A0AAU7CQS4</accession>
<dbReference type="EMBL" id="CP155447">
    <property type="protein sequence ID" value="XBH07363.1"/>
    <property type="molecule type" value="Genomic_DNA"/>
</dbReference>
<sequence>MRKQRVGFTLIELLVVIAIIAVLIALLLPAVQAAREAARRSQCVNNLKQIGLAMHNYESSNNSLPPGQKSCCWGTWLVFLLPQVEQQALFNAWNFGGDLIYYQGQYDAPLRYGGVANGTVTSSRVNAYMCPSDGSATSLTGIGPTVGTIKYNVTSQNYVVNYGNLHTAQPASFDFGGITYVFGGAPFTDMNTPAAGMGGQKVIGFSGISDGLSNTLLTSEIVVGTGTGGQYSASYDLRGFSWWGSAASFTSWLAPNSTLPDVPESQAYCVYPYQSNPPCVAPTATLPRLNGVRSRHSGGVNATMGDGSVRFIKNSIGLPVWRALSTTRGSEVVSADSY</sequence>
<dbReference type="GO" id="GO:0015627">
    <property type="term" value="C:type II protein secretion system complex"/>
    <property type="evidence" value="ECO:0007669"/>
    <property type="project" value="InterPro"/>
</dbReference>
<dbReference type="Pfam" id="PF07963">
    <property type="entry name" value="N_methyl"/>
    <property type="match status" value="1"/>
</dbReference>
<evidence type="ECO:0000256" key="1">
    <source>
        <dbReference type="ARBA" id="ARBA00022481"/>
    </source>
</evidence>
<dbReference type="PRINTS" id="PR00813">
    <property type="entry name" value="BCTERIALGSPG"/>
</dbReference>
<proteinExistence type="predicted"/>
<dbReference type="PANTHER" id="PTHR30093:SF2">
    <property type="entry name" value="TYPE II SECRETION SYSTEM PROTEIN H"/>
    <property type="match status" value="1"/>
</dbReference>
<evidence type="ECO:0000259" key="2">
    <source>
        <dbReference type="Pfam" id="PF07596"/>
    </source>
</evidence>
<keyword evidence="1" id="KW-0488">Methylation</keyword>
<name>A0AAU7CQS4_9BACT</name>
<organism evidence="3">
    <name type="scientific">Singulisphaera sp. Ch08</name>
    <dbReference type="NCBI Taxonomy" id="3120278"/>
    <lineage>
        <taxon>Bacteria</taxon>
        <taxon>Pseudomonadati</taxon>
        <taxon>Planctomycetota</taxon>
        <taxon>Planctomycetia</taxon>
        <taxon>Isosphaerales</taxon>
        <taxon>Isosphaeraceae</taxon>
        <taxon>Singulisphaera</taxon>
    </lineage>
</organism>
<dbReference type="Pfam" id="PF07596">
    <property type="entry name" value="SBP_bac_10"/>
    <property type="match status" value="1"/>
</dbReference>
<dbReference type="Gene3D" id="3.30.700.10">
    <property type="entry name" value="Glycoprotein, Type 4 Pilin"/>
    <property type="match status" value="1"/>
</dbReference>
<gene>
    <name evidence="3" type="ORF">V5E97_15355</name>
</gene>
<feature type="domain" description="DUF1559" evidence="2">
    <location>
        <begin position="32"/>
        <end position="316"/>
    </location>
</feature>
<dbReference type="PANTHER" id="PTHR30093">
    <property type="entry name" value="GENERAL SECRETION PATHWAY PROTEIN G"/>
    <property type="match status" value="1"/>
</dbReference>
<dbReference type="GO" id="GO:0015628">
    <property type="term" value="P:protein secretion by the type II secretion system"/>
    <property type="evidence" value="ECO:0007669"/>
    <property type="project" value="InterPro"/>
</dbReference>
<dbReference type="InterPro" id="IPR012902">
    <property type="entry name" value="N_methyl_site"/>
</dbReference>
<dbReference type="InterPro" id="IPR045584">
    <property type="entry name" value="Pilin-like"/>
</dbReference>
<dbReference type="InterPro" id="IPR000983">
    <property type="entry name" value="Bac_GSPG_pilin"/>
</dbReference>
<evidence type="ECO:0000313" key="3">
    <source>
        <dbReference type="EMBL" id="XBH07363.1"/>
    </source>
</evidence>
<dbReference type="NCBIfam" id="TIGR02532">
    <property type="entry name" value="IV_pilin_GFxxxE"/>
    <property type="match status" value="1"/>
</dbReference>